<gene>
    <name evidence="3" type="ORF">NSMM_230036</name>
</gene>
<dbReference type="Gene3D" id="3.30.1340.30">
    <property type="match status" value="1"/>
</dbReference>
<evidence type="ECO:0000256" key="1">
    <source>
        <dbReference type="SAM" id="SignalP"/>
    </source>
</evidence>
<dbReference type="RefSeq" id="WP_090284225.1">
    <property type="nucleotide sequence ID" value="NZ_FMWO01000029.1"/>
</dbReference>
<dbReference type="STRING" id="51642.NSMM_230036"/>
<dbReference type="Proteomes" id="UP000198729">
    <property type="component" value="Unassembled WGS sequence"/>
</dbReference>
<evidence type="ECO:0000259" key="2">
    <source>
        <dbReference type="PROSITE" id="PS50914"/>
    </source>
</evidence>
<evidence type="ECO:0000313" key="3">
    <source>
        <dbReference type="EMBL" id="SCZ84615.1"/>
    </source>
</evidence>
<sequence>MYQLRNIKAVCATAICVAVMAISGCGDSGNSNDPWSGAGGGSYFDDTSLSAAIRTKFSAAPELASLGLKVRVENGEVFLSGTARNQAQVDLAVMQAWLVEGVKKVENEIVLDGSQ</sequence>
<keyword evidence="1" id="KW-0732">Signal</keyword>
<dbReference type="InterPro" id="IPR007055">
    <property type="entry name" value="BON_dom"/>
</dbReference>
<organism evidence="3 4">
    <name type="scientific">Nitrosomonas mobilis</name>
    <dbReference type="NCBI Taxonomy" id="51642"/>
    <lineage>
        <taxon>Bacteria</taxon>
        <taxon>Pseudomonadati</taxon>
        <taxon>Pseudomonadota</taxon>
        <taxon>Betaproteobacteria</taxon>
        <taxon>Nitrosomonadales</taxon>
        <taxon>Nitrosomonadaceae</taxon>
        <taxon>Nitrosomonas</taxon>
    </lineage>
</organism>
<dbReference type="AlphaFoldDB" id="A0A1G5SBN9"/>
<accession>A0A1G5SBN9</accession>
<dbReference type="SMART" id="SM00749">
    <property type="entry name" value="BON"/>
    <property type="match status" value="1"/>
</dbReference>
<feature type="domain" description="BON" evidence="2">
    <location>
        <begin position="45"/>
        <end position="113"/>
    </location>
</feature>
<dbReference type="PROSITE" id="PS50914">
    <property type="entry name" value="BON"/>
    <property type="match status" value="1"/>
</dbReference>
<dbReference type="OrthoDB" id="8537411at2"/>
<dbReference type="EMBL" id="FMWO01000029">
    <property type="protein sequence ID" value="SCZ84615.1"/>
    <property type="molecule type" value="Genomic_DNA"/>
</dbReference>
<feature type="chain" id="PRO_5011579775" description="BON domain-containing protein" evidence="1">
    <location>
        <begin position="22"/>
        <end position="115"/>
    </location>
</feature>
<protein>
    <recommendedName>
        <fullName evidence="2">BON domain-containing protein</fullName>
    </recommendedName>
</protein>
<dbReference type="InterPro" id="IPR014004">
    <property type="entry name" value="Transpt-assoc_nodulatn_dom_bac"/>
</dbReference>
<name>A0A1G5SBN9_9PROT</name>
<keyword evidence="4" id="KW-1185">Reference proteome</keyword>
<dbReference type="PROSITE" id="PS51257">
    <property type="entry name" value="PROKAR_LIPOPROTEIN"/>
    <property type="match status" value="1"/>
</dbReference>
<feature type="signal peptide" evidence="1">
    <location>
        <begin position="1"/>
        <end position="21"/>
    </location>
</feature>
<evidence type="ECO:0000313" key="4">
    <source>
        <dbReference type="Proteomes" id="UP000198729"/>
    </source>
</evidence>
<reference evidence="3 4" key="1">
    <citation type="submission" date="2016-10" db="EMBL/GenBank/DDBJ databases">
        <authorList>
            <person name="de Groot N.N."/>
        </authorList>
    </citation>
    <scope>NUCLEOTIDE SEQUENCE [LARGE SCALE GENOMIC DNA]</scope>
    <source>
        <strain evidence="3">1</strain>
    </source>
</reference>
<proteinExistence type="predicted"/>
<dbReference type="Pfam" id="PF04972">
    <property type="entry name" value="BON"/>
    <property type="match status" value="1"/>
</dbReference>